<protein>
    <submittedName>
        <fullName evidence="12">Oidioi.mRNA.OKI2018_I69.PAR.g8732.t1.cds</fullName>
    </submittedName>
</protein>
<name>A0ABN7RMP1_OIKDI</name>
<sequence>MIFIGTLGVCLAFGFAVAFGVYASAGVSGGHINPAVTMAMFTLGKLGNTFGENLKMFFVYSLSQILGAFTSCFLVSAAYADLEAHLVDKMNYTATDLARLYVTGPSGDFNPGMGTLFIDQIIGTWILITVIFMVIDGQNVNPGGLAPFLIGMAAAVSGLAYGANGGGAINPARDFGPRLFATIFYSGDATLWDGFFTVPLFGPLIGGFIGALTYQFAIAAHWPYESAPAKERDDVSL</sequence>
<evidence type="ECO:0000256" key="6">
    <source>
        <dbReference type="ARBA" id="ARBA00023136"/>
    </source>
</evidence>
<keyword evidence="6 11" id="KW-0472">Membrane</keyword>
<dbReference type="PROSITE" id="PS00221">
    <property type="entry name" value="MIP"/>
    <property type="match status" value="1"/>
</dbReference>
<comment type="catalytic activity">
    <reaction evidence="9">
        <text>glycerol(in) = glycerol(out)</text>
        <dbReference type="Rhea" id="RHEA:29675"/>
        <dbReference type="ChEBI" id="CHEBI:17754"/>
    </reaction>
</comment>
<evidence type="ECO:0000256" key="5">
    <source>
        <dbReference type="ARBA" id="ARBA00022989"/>
    </source>
</evidence>
<dbReference type="SUPFAM" id="SSF81338">
    <property type="entry name" value="Aquaporin-like"/>
    <property type="match status" value="1"/>
</dbReference>
<evidence type="ECO:0000256" key="7">
    <source>
        <dbReference type="ARBA" id="ARBA00033993"/>
    </source>
</evidence>
<evidence type="ECO:0000256" key="4">
    <source>
        <dbReference type="ARBA" id="ARBA00022692"/>
    </source>
</evidence>
<keyword evidence="3 10" id="KW-0813">Transport</keyword>
<dbReference type="Proteomes" id="UP001158576">
    <property type="component" value="Chromosome PAR"/>
</dbReference>
<feature type="transmembrane region" description="Helical" evidence="11">
    <location>
        <begin position="58"/>
        <end position="80"/>
    </location>
</feature>
<dbReference type="PANTHER" id="PTHR43829">
    <property type="entry name" value="AQUAPORIN OR AQUAGLYCEROPORIN RELATED"/>
    <property type="match status" value="1"/>
</dbReference>
<comment type="subcellular location">
    <subcellularLocation>
        <location evidence="1">Membrane</location>
        <topology evidence="1">Multi-pass membrane protein</topology>
    </subcellularLocation>
</comment>
<keyword evidence="13" id="KW-1185">Reference proteome</keyword>
<feature type="transmembrane region" description="Helical" evidence="11">
    <location>
        <begin position="200"/>
        <end position="222"/>
    </location>
</feature>
<comment type="catalytic activity">
    <reaction evidence="7">
        <text>urea(in) = urea(out)</text>
        <dbReference type="Rhea" id="RHEA:32799"/>
        <dbReference type="ChEBI" id="CHEBI:16199"/>
    </reaction>
</comment>
<dbReference type="InterPro" id="IPR023271">
    <property type="entry name" value="Aquaporin-like"/>
</dbReference>
<comment type="catalytic activity">
    <reaction evidence="8">
        <text>H2O(in) = H2O(out)</text>
        <dbReference type="Rhea" id="RHEA:29667"/>
        <dbReference type="ChEBI" id="CHEBI:15377"/>
    </reaction>
</comment>
<feature type="transmembrane region" description="Helical" evidence="11">
    <location>
        <begin position="144"/>
        <end position="163"/>
    </location>
</feature>
<evidence type="ECO:0000313" key="12">
    <source>
        <dbReference type="EMBL" id="CAG5077493.1"/>
    </source>
</evidence>
<accession>A0ABN7RMP1</accession>
<evidence type="ECO:0000256" key="11">
    <source>
        <dbReference type="SAM" id="Phobius"/>
    </source>
</evidence>
<evidence type="ECO:0000256" key="1">
    <source>
        <dbReference type="ARBA" id="ARBA00004141"/>
    </source>
</evidence>
<dbReference type="InterPro" id="IPR000425">
    <property type="entry name" value="MIP"/>
</dbReference>
<dbReference type="InterPro" id="IPR022357">
    <property type="entry name" value="MIP_CS"/>
</dbReference>
<gene>
    <name evidence="12" type="ORF">OKIOD_LOCUS290</name>
</gene>
<dbReference type="InterPro" id="IPR050363">
    <property type="entry name" value="MIP/Aquaporin"/>
</dbReference>
<reference evidence="12 13" key="1">
    <citation type="submission" date="2021-04" db="EMBL/GenBank/DDBJ databases">
        <authorList>
            <person name="Bliznina A."/>
        </authorList>
    </citation>
    <scope>NUCLEOTIDE SEQUENCE [LARGE SCALE GENOMIC DNA]</scope>
</reference>
<dbReference type="Pfam" id="PF00230">
    <property type="entry name" value="MIP"/>
    <property type="match status" value="1"/>
</dbReference>
<dbReference type="PRINTS" id="PR00783">
    <property type="entry name" value="MINTRINSICP"/>
</dbReference>
<feature type="transmembrane region" description="Helical" evidence="11">
    <location>
        <begin position="116"/>
        <end position="135"/>
    </location>
</feature>
<keyword evidence="5 11" id="KW-1133">Transmembrane helix</keyword>
<organism evidence="12 13">
    <name type="scientific">Oikopleura dioica</name>
    <name type="common">Tunicate</name>
    <dbReference type="NCBI Taxonomy" id="34765"/>
    <lineage>
        <taxon>Eukaryota</taxon>
        <taxon>Metazoa</taxon>
        <taxon>Chordata</taxon>
        <taxon>Tunicata</taxon>
        <taxon>Appendicularia</taxon>
        <taxon>Copelata</taxon>
        <taxon>Oikopleuridae</taxon>
        <taxon>Oikopleura</taxon>
    </lineage>
</organism>
<dbReference type="Gene3D" id="1.20.1080.10">
    <property type="entry name" value="Glycerol uptake facilitator protein"/>
    <property type="match status" value="1"/>
</dbReference>
<dbReference type="PANTHER" id="PTHR43829:SF9">
    <property type="entry name" value="AQUAPORIN-9"/>
    <property type="match status" value="1"/>
</dbReference>
<evidence type="ECO:0000313" key="13">
    <source>
        <dbReference type="Proteomes" id="UP001158576"/>
    </source>
</evidence>
<evidence type="ECO:0000256" key="10">
    <source>
        <dbReference type="RuleBase" id="RU000477"/>
    </source>
</evidence>
<keyword evidence="4 10" id="KW-0812">Transmembrane</keyword>
<evidence type="ECO:0000256" key="9">
    <source>
        <dbReference type="ARBA" id="ARBA00049405"/>
    </source>
</evidence>
<feature type="transmembrane region" description="Helical" evidence="11">
    <location>
        <begin position="28"/>
        <end position="46"/>
    </location>
</feature>
<comment type="similarity">
    <text evidence="2 10">Belongs to the MIP/aquaporin (TC 1.A.8) family.</text>
</comment>
<evidence type="ECO:0000256" key="8">
    <source>
        <dbReference type="ARBA" id="ARBA00034651"/>
    </source>
</evidence>
<evidence type="ECO:0000256" key="3">
    <source>
        <dbReference type="ARBA" id="ARBA00022448"/>
    </source>
</evidence>
<evidence type="ECO:0000256" key="2">
    <source>
        <dbReference type="ARBA" id="ARBA00006175"/>
    </source>
</evidence>
<dbReference type="EMBL" id="OU015568">
    <property type="protein sequence ID" value="CAG5077493.1"/>
    <property type="molecule type" value="Genomic_DNA"/>
</dbReference>
<proteinExistence type="inferred from homology"/>